<sequence length="89" mass="10052">MILLIRNAKVVGSTPIIGTIKIKLLRKILSFSHQKNYLNVTAGVSKFYQRRSILSTDQKGLIGLRSLYILGCRLSCTPLLNLMCWQCVQ</sequence>
<reference evidence="1 2" key="1">
    <citation type="submission" date="2018-10" db="EMBL/GenBank/DDBJ databases">
        <authorList>
            <person name="Vanduin D."/>
            <person name="Fouts D."/>
            <person name="Wright M."/>
            <person name="Sutton G."/>
            <person name="Nguyen K."/>
            <person name="Kreiswirth B."/>
            <person name="Chen L."/>
            <person name="Rojas L."/>
            <person name="Hujer A."/>
            <person name="Hujer K."/>
            <person name="Bonomo R."/>
            <person name="Adams M."/>
        </authorList>
    </citation>
    <scope>NUCLEOTIDE SEQUENCE [LARGE SCALE GENOMIC DNA]</scope>
    <source>
        <strain evidence="1 2">CRK0054</strain>
    </source>
</reference>
<dbReference type="EMBL" id="NEYZ02000069">
    <property type="protein sequence ID" value="RNT38198.1"/>
    <property type="molecule type" value="Genomic_DNA"/>
</dbReference>
<dbReference type="AlphaFoldDB" id="A0AAX1WNE7"/>
<evidence type="ECO:0000313" key="1">
    <source>
        <dbReference type="EMBL" id="RNT38198.1"/>
    </source>
</evidence>
<comment type="caution">
    <text evidence="1">The sequence shown here is derived from an EMBL/GenBank/DDBJ whole genome shotgun (WGS) entry which is preliminary data.</text>
</comment>
<dbReference type="Proteomes" id="UP000286098">
    <property type="component" value="Unassembled WGS sequence"/>
</dbReference>
<accession>A0AAX1WNE7</accession>
<evidence type="ECO:0000313" key="2">
    <source>
        <dbReference type="Proteomes" id="UP000286098"/>
    </source>
</evidence>
<protein>
    <submittedName>
        <fullName evidence="1">Uncharacterized protein</fullName>
    </submittedName>
</protein>
<name>A0AAX1WNE7_9ENTR</name>
<proteinExistence type="predicted"/>
<organism evidence="1 2">
    <name type="scientific">Enterobacter roggenkampii</name>
    <dbReference type="NCBI Taxonomy" id="1812935"/>
    <lineage>
        <taxon>Bacteria</taxon>
        <taxon>Pseudomonadati</taxon>
        <taxon>Pseudomonadota</taxon>
        <taxon>Gammaproteobacteria</taxon>
        <taxon>Enterobacterales</taxon>
        <taxon>Enterobacteriaceae</taxon>
        <taxon>Enterobacter</taxon>
        <taxon>Enterobacter cloacae complex</taxon>
    </lineage>
</organism>
<gene>
    <name evidence="1" type="ORF">B9059_017410</name>
</gene>